<evidence type="ECO:0000256" key="1">
    <source>
        <dbReference type="ARBA" id="ARBA00023002"/>
    </source>
</evidence>
<keyword evidence="4" id="KW-1185">Reference proteome</keyword>
<reference evidence="3 4" key="1">
    <citation type="journal article" date="2021" name="Int. J. Syst. Evol. Microbiol.">
        <title>Pseudomonas lactucae sp. nov., a pathogen causing bacterial rot of lettuce in Japan.</title>
        <authorList>
            <person name="Sawada H."/>
            <person name="Fujikawa T."/>
            <person name="Satou M."/>
        </authorList>
    </citation>
    <scope>NUCLEOTIDE SEQUENCE [LARGE SCALE GENOMIC DNA]</scope>
    <source>
        <strain evidence="3 4">MAFF 301381</strain>
    </source>
</reference>
<protein>
    <submittedName>
        <fullName evidence="3">FAD-binding oxidoreductase</fullName>
    </submittedName>
</protein>
<dbReference type="PANTHER" id="PTHR13847:SF287">
    <property type="entry name" value="FAD-DEPENDENT OXIDOREDUCTASE DOMAIN-CONTAINING PROTEIN 1"/>
    <property type="match status" value="1"/>
</dbReference>
<name>A0A9X0Y9E6_9PSED</name>
<dbReference type="InterPro" id="IPR006076">
    <property type="entry name" value="FAD-dep_OxRdtase"/>
</dbReference>
<evidence type="ECO:0000313" key="3">
    <source>
        <dbReference type="EMBL" id="MBN2975764.1"/>
    </source>
</evidence>
<comment type="caution">
    <text evidence="3">The sequence shown here is derived from an EMBL/GenBank/DDBJ whole genome shotgun (WGS) entry which is preliminary data.</text>
</comment>
<dbReference type="PANTHER" id="PTHR13847">
    <property type="entry name" value="SARCOSINE DEHYDROGENASE-RELATED"/>
    <property type="match status" value="1"/>
</dbReference>
<dbReference type="Gene3D" id="3.30.9.10">
    <property type="entry name" value="D-Amino Acid Oxidase, subunit A, domain 2"/>
    <property type="match status" value="1"/>
</dbReference>
<dbReference type="Gene3D" id="3.50.50.60">
    <property type="entry name" value="FAD/NAD(P)-binding domain"/>
    <property type="match status" value="1"/>
</dbReference>
<dbReference type="GO" id="GO:0005737">
    <property type="term" value="C:cytoplasm"/>
    <property type="evidence" value="ECO:0007669"/>
    <property type="project" value="TreeGrafter"/>
</dbReference>
<dbReference type="Proteomes" id="UP001154860">
    <property type="component" value="Unassembled WGS sequence"/>
</dbReference>
<organism evidence="3 4">
    <name type="scientific">Pseudomonas lactucae</name>
    <dbReference type="NCBI Taxonomy" id="2813360"/>
    <lineage>
        <taxon>Bacteria</taxon>
        <taxon>Pseudomonadati</taxon>
        <taxon>Pseudomonadota</taxon>
        <taxon>Gammaproteobacteria</taxon>
        <taxon>Pseudomonadales</taxon>
        <taxon>Pseudomonadaceae</taxon>
        <taxon>Pseudomonas</taxon>
    </lineage>
</organism>
<dbReference type="EMBL" id="JAFHKJ010000028">
    <property type="protein sequence ID" value="MBN2975764.1"/>
    <property type="molecule type" value="Genomic_DNA"/>
</dbReference>
<reference evidence="3 4" key="2">
    <citation type="journal article" date="2023" name="Plant Pathol.">
        <title>Dismantling and reorganizing Pseudomonas marginalis sensu#lato.</title>
        <authorList>
            <person name="Sawada H."/>
            <person name="Fujikawa T."/>
            <person name="Satou M."/>
        </authorList>
    </citation>
    <scope>NUCLEOTIDE SEQUENCE [LARGE SCALE GENOMIC DNA]</scope>
    <source>
        <strain evidence="3 4">MAFF 301381</strain>
    </source>
</reference>
<gene>
    <name evidence="3" type="ORF">JWR99_07120</name>
</gene>
<dbReference type="GO" id="GO:0016491">
    <property type="term" value="F:oxidoreductase activity"/>
    <property type="evidence" value="ECO:0007669"/>
    <property type="project" value="UniProtKB-KW"/>
</dbReference>
<accession>A0A9X0Y9E6</accession>
<dbReference type="RefSeq" id="WP_205489457.1">
    <property type="nucleotide sequence ID" value="NZ_JAFHKI010000024.1"/>
</dbReference>
<keyword evidence="1" id="KW-0560">Oxidoreductase</keyword>
<evidence type="ECO:0000313" key="4">
    <source>
        <dbReference type="Proteomes" id="UP001154860"/>
    </source>
</evidence>
<dbReference type="SUPFAM" id="SSF51905">
    <property type="entry name" value="FAD/NAD(P)-binding domain"/>
    <property type="match status" value="1"/>
</dbReference>
<feature type="domain" description="FAD dependent oxidoreductase" evidence="2">
    <location>
        <begin position="6"/>
        <end position="356"/>
    </location>
</feature>
<sequence length="376" mass="39817">MHEYADVIVIGAGTTGCSIAWHLVQAGLSVRLLDKGAIASGSSGASPGIVRQYYADPALSQLAGQGVRDYRDWSQHYPGECGYRPTGFLTAISRQEQQTTEANVALLQAHGAAVRWLSPAEAQVLVPDLRTDGLVGVVHEPDAGYCDPIRTAQSFATGARSGGAVIEEGRAVRRIICRAGRVAGVQTDSGFIASSYVVNAAGPWAAVLATDCRVPLPISATRQCVGIVTVASPDQDQLMPGYGDRSAGFYLRPDSPGTYFIGSLLASDSYAIDPDAFDRSMSNATVCSYRDRAVTRLGRLEGAQPLGRRVSFFDSTPDGNPIVGADPRMPGLIVAAGLSGHGFKFAPLFGQGIAHWVMKGQVPQSLALFAMERFLR</sequence>
<proteinExistence type="predicted"/>
<dbReference type="AlphaFoldDB" id="A0A9X0Y9E6"/>
<dbReference type="Pfam" id="PF01266">
    <property type="entry name" value="DAO"/>
    <property type="match status" value="1"/>
</dbReference>
<dbReference type="InterPro" id="IPR036188">
    <property type="entry name" value="FAD/NAD-bd_sf"/>
</dbReference>
<evidence type="ECO:0000259" key="2">
    <source>
        <dbReference type="Pfam" id="PF01266"/>
    </source>
</evidence>